<dbReference type="AlphaFoldDB" id="A0A2U1Q3C2"/>
<feature type="transmembrane region" description="Helical" evidence="1">
    <location>
        <begin position="330"/>
        <end position="352"/>
    </location>
</feature>
<feature type="transmembrane region" description="Helical" evidence="1">
    <location>
        <begin position="130"/>
        <end position="147"/>
    </location>
</feature>
<protein>
    <submittedName>
        <fullName evidence="2">Uncharacterized protein</fullName>
    </submittedName>
</protein>
<name>A0A2U1Q3C2_ARTAN</name>
<gene>
    <name evidence="2" type="ORF">CTI12_AA006920</name>
</gene>
<evidence type="ECO:0000256" key="1">
    <source>
        <dbReference type="SAM" id="Phobius"/>
    </source>
</evidence>
<feature type="transmembrane region" description="Helical" evidence="1">
    <location>
        <begin position="299"/>
        <end position="318"/>
    </location>
</feature>
<keyword evidence="1" id="KW-0472">Membrane</keyword>
<dbReference type="EMBL" id="PKPP01000462">
    <property type="protein sequence ID" value="PWA92475.1"/>
    <property type="molecule type" value="Genomic_DNA"/>
</dbReference>
<comment type="caution">
    <text evidence="2">The sequence shown here is derived from an EMBL/GenBank/DDBJ whole genome shotgun (WGS) entry which is preliminary data.</text>
</comment>
<dbReference type="Proteomes" id="UP000245207">
    <property type="component" value="Unassembled WGS sequence"/>
</dbReference>
<feature type="transmembrane region" description="Helical" evidence="1">
    <location>
        <begin position="93"/>
        <end position="110"/>
    </location>
</feature>
<feature type="transmembrane region" description="Helical" evidence="1">
    <location>
        <begin position="159"/>
        <end position="186"/>
    </location>
</feature>
<evidence type="ECO:0000313" key="2">
    <source>
        <dbReference type="EMBL" id="PWA92475.1"/>
    </source>
</evidence>
<reference evidence="2 3" key="1">
    <citation type="journal article" date="2018" name="Mol. Plant">
        <title>The genome of Artemisia annua provides insight into the evolution of Asteraceae family and artemisinin biosynthesis.</title>
        <authorList>
            <person name="Shen Q."/>
            <person name="Zhang L."/>
            <person name="Liao Z."/>
            <person name="Wang S."/>
            <person name="Yan T."/>
            <person name="Shi P."/>
            <person name="Liu M."/>
            <person name="Fu X."/>
            <person name="Pan Q."/>
            <person name="Wang Y."/>
            <person name="Lv Z."/>
            <person name="Lu X."/>
            <person name="Zhang F."/>
            <person name="Jiang W."/>
            <person name="Ma Y."/>
            <person name="Chen M."/>
            <person name="Hao X."/>
            <person name="Li L."/>
            <person name="Tang Y."/>
            <person name="Lv G."/>
            <person name="Zhou Y."/>
            <person name="Sun X."/>
            <person name="Brodelius P.E."/>
            <person name="Rose J.K.C."/>
            <person name="Tang K."/>
        </authorList>
    </citation>
    <scope>NUCLEOTIDE SEQUENCE [LARGE SCALE GENOMIC DNA]</scope>
    <source>
        <strain evidence="3">cv. Huhao1</strain>
        <tissue evidence="2">Leaf</tissue>
    </source>
</reference>
<keyword evidence="1" id="KW-0812">Transmembrane</keyword>
<dbReference type="OrthoDB" id="1915303at2759"/>
<feature type="transmembrane region" description="Helical" evidence="1">
    <location>
        <begin position="206"/>
        <end position="234"/>
    </location>
</feature>
<dbReference type="PANTHER" id="PTHR35307:SF6">
    <property type="entry name" value="TRANSMEMBRANE PROTEIN"/>
    <property type="match status" value="1"/>
</dbReference>
<accession>A0A2U1Q3C2</accession>
<evidence type="ECO:0000313" key="3">
    <source>
        <dbReference type="Proteomes" id="UP000245207"/>
    </source>
</evidence>
<proteinExistence type="predicted"/>
<dbReference type="PANTHER" id="PTHR35307">
    <property type="entry name" value="PROTEIN, PUTATIVE-RELATED"/>
    <property type="match status" value="1"/>
</dbReference>
<sequence length="767" mass="86088">MLFPTNRILGSNSLIEYIHLLNQLKSYSNIPQDLISSFKHYILLIYSSDQQNRFSEPLLWIGIYIALASLICSIAMVADLLHGLRNRKLWFPCKYFTLNAASLSVIAVAMKLPMDLNDSMPGHVDQVSKLGSMAFMCIMMANLLPSLTTMTNKELFTNIIALGVLVITLVVNVCIQINTGVLTLYINNEDLHGTISDARDVSGNATIHNIAAILYVVMLLMLLIIHACSSLAIVESKKMLESKYQAGHETALRDPQLQRLSVDPVEYLTQHVRIHWIMAETTSPQFIAACSATSSASGIICAACALGHTVILVFTFYIVPPRGYTSDYKWSMLAIFVIQSIGVILGTIAPLFRCFADLSFRVTNNHIKVFKVEKYWTRTLSYWKQSSISFSSRSRKCKILIHNSRILVLSFCTGIQKTTVVACQMIGLFKLPFVICGVHCFDCWNLLKAMLVSSCIPLVRNPEHPEQNIDLLRQYVLYLQDGMELAERTLKGITKSVNLVIQNAENHQPSNLINLLNQYDGFQGVGIYDSTAVAYLDCWSLPLVTLATIAISLPYIRNDRVDSLLISVSEGLAYVKLVEDSLNTTSDYVRIQKAAKMLWLEVEFYNRWLGNKLQNHAPDVIRAQDILQWFRAEAQNVVTEVEAMGIHGSNERAICANSMYRITQTILNQRNINEFSQDKLFSRLSSMISQILAACLTNLPQVITTNCHTSVIEKRQASVHAAAQLLGQATQIINTLHRRKLPNLNGDDLAFIGNWRRALNNPFPQNP</sequence>
<keyword evidence="1" id="KW-1133">Transmembrane helix</keyword>
<organism evidence="2 3">
    <name type="scientific">Artemisia annua</name>
    <name type="common">Sweet wormwood</name>
    <dbReference type="NCBI Taxonomy" id="35608"/>
    <lineage>
        <taxon>Eukaryota</taxon>
        <taxon>Viridiplantae</taxon>
        <taxon>Streptophyta</taxon>
        <taxon>Embryophyta</taxon>
        <taxon>Tracheophyta</taxon>
        <taxon>Spermatophyta</taxon>
        <taxon>Magnoliopsida</taxon>
        <taxon>eudicotyledons</taxon>
        <taxon>Gunneridae</taxon>
        <taxon>Pentapetalae</taxon>
        <taxon>asterids</taxon>
        <taxon>campanulids</taxon>
        <taxon>Asterales</taxon>
        <taxon>Asteraceae</taxon>
        <taxon>Asteroideae</taxon>
        <taxon>Anthemideae</taxon>
        <taxon>Artemisiinae</taxon>
        <taxon>Artemisia</taxon>
    </lineage>
</organism>
<feature type="transmembrane region" description="Helical" evidence="1">
    <location>
        <begin position="58"/>
        <end position="81"/>
    </location>
</feature>
<keyword evidence="3" id="KW-1185">Reference proteome</keyword>